<reference evidence="2" key="1">
    <citation type="journal article" date="2012" name="Nat. Biotechnol.">
        <title>Reference genome sequence of the model plant Setaria.</title>
        <authorList>
            <person name="Bennetzen J.L."/>
            <person name="Schmutz J."/>
            <person name="Wang H."/>
            <person name="Percifield R."/>
            <person name="Hawkins J."/>
            <person name="Pontaroli A.C."/>
            <person name="Estep M."/>
            <person name="Feng L."/>
            <person name="Vaughn J.N."/>
            <person name="Grimwood J."/>
            <person name="Jenkins J."/>
            <person name="Barry K."/>
            <person name="Lindquist E."/>
            <person name="Hellsten U."/>
            <person name="Deshpande S."/>
            <person name="Wang X."/>
            <person name="Wu X."/>
            <person name="Mitros T."/>
            <person name="Triplett J."/>
            <person name="Yang X."/>
            <person name="Ye C.Y."/>
            <person name="Mauro-Herrera M."/>
            <person name="Wang L."/>
            <person name="Li P."/>
            <person name="Sharma M."/>
            <person name="Sharma R."/>
            <person name="Ronald P.C."/>
            <person name="Panaud O."/>
            <person name="Kellogg E.A."/>
            <person name="Brutnell T.P."/>
            <person name="Doust A.N."/>
            <person name="Tuskan G.A."/>
            <person name="Rokhsar D."/>
            <person name="Devos K.M."/>
        </authorList>
    </citation>
    <scope>NUCLEOTIDE SEQUENCE [LARGE SCALE GENOMIC DNA]</scope>
    <source>
        <strain evidence="2">Yugu1</strain>
    </source>
</reference>
<dbReference type="PANTHER" id="PTHR34676:SF17">
    <property type="entry name" value="OS06G0684500 PROTEIN"/>
    <property type="match status" value="1"/>
</dbReference>
<dbReference type="EMBL" id="CM003533">
    <property type="protein sequence ID" value="RCV30654.1"/>
    <property type="molecule type" value="Genomic_DNA"/>
</dbReference>
<feature type="region of interest" description="Disordered" evidence="1">
    <location>
        <begin position="398"/>
        <end position="418"/>
    </location>
</feature>
<accession>A0A368RKT1</accession>
<evidence type="ECO:0000313" key="2">
    <source>
        <dbReference type="EMBL" id="RCV30654.1"/>
    </source>
</evidence>
<dbReference type="AlphaFoldDB" id="A0A368RKT1"/>
<proteinExistence type="predicted"/>
<dbReference type="Gene3D" id="4.10.60.10">
    <property type="entry name" value="Zinc finger, CCHC-type"/>
    <property type="match status" value="1"/>
</dbReference>
<evidence type="ECO:0008006" key="3">
    <source>
        <dbReference type="Google" id="ProtNLM"/>
    </source>
</evidence>
<organism evidence="2">
    <name type="scientific">Setaria italica</name>
    <name type="common">Foxtail millet</name>
    <name type="synonym">Panicum italicum</name>
    <dbReference type="NCBI Taxonomy" id="4555"/>
    <lineage>
        <taxon>Eukaryota</taxon>
        <taxon>Viridiplantae</taxon>
        <taxon>Streptophyta</taxon>
        <taxon>Embryophyta</taxon>
        <taxon>Tracheophyta</taxon>
        <taxon>Spermatophyta</taxon>
        <taxon>Magnoliopsida</taxon>
        <taxon>Liliopsida</taxon>
        <taxon>Poales</taxon>
        <taxon>Poaceae</taxon>
        <taxon>PACMAD clade</taxon>
        <taxon>Panicoideae</taxon>
        <taxon>Panicodae</taxon>
        <taxon>Paniceae</taxon>
        <taxon>Cenchrinae</taxon>
        <taxon>Setaria</taxon>
    </lineage>
</organism>
<feature type="compositionally biased region" description="Basic and acidic residues" evidence="1">
    <location>
        <begin position="403"/>
        <end position="418"/>
    </location>
</feature>
<name>A0A368RKT1_SETIT</name>
<evidence type="ECO:0000256" key="1">
    <source>
        <dbReference type="SAM" id="MobiDB-lite"/>
    </source>
</evidence>
<reference evidence="2" key="2">
    <citation type="submission" date="2015-07" db="EMBL/GenBank/DDBJ databases">
        <authorList>
            <person name="Noorani M."/>
        </authorList>
    </citation>
    <scope>NUCLEOTIDE SEQUENCE</scope>
    <source>
        <strain evidence="2">Yugu1</strain>
    </source>
</reference>
<dbReference type="OrthoDB" id="785014at2759"/>
<protein>
    <recommendedName>
        <fullName evidence="3">CCHC-type domain-containing protein</fullName>
    </recommendedName>
</protein>
<dbReference type="InterPro" id="IPR036875">
    <property type="entry name" value="Znf_CCHC_sf"/>
</dbReference>
<dbReference type="Pfam" id="PF14223">
    <property type="entry name" value="Retrotran_gag_2"/>
    <property type="match status" value="1"/>
</dbReference>
<gene>
    <name evidence="2" type="ORF">SETIT_6G112300v2</name>
</gene>
<dbReference type="PANTHER" id="PTHR34676">
    <property type="entry name" value="DUF4219 DOMAIN-CONTAINING PROTEIN-RELATED"/>
    <property type="match status" value="1"/>
</dbReference>
<dbReference type="GO" id="GO:0008270">
    <property type="term" value="F:zinc ion binding"/>
    <property type="evidence" value="ECO:0007669"/>
    <property type="project" value="InterPro"/>
</dbReference>
<dbReference type="GO" id="GO:0003676">
    <property type="term" value="F:nucleic acid binding"/>
    <property type="evidence" value="ECO:0007669"/>
    <property type="project" value="InterPro"/>
</dbReference>
<dbReference type="SUPFAM" id="SSF57756">
    <property type="entry name" value="Retrovirus zinc finger-like domains"/>
    <property type="match status" value="1"/>
</dbReference>
<sequence length="418" mass="47850">MAEQAQDYFHNAQVVRVITSSLCAQEFNKVCSVEIAKVIWDTLKEAHEGTDQVREVKMDLIHGELEHFVMLDEETVTQMFDRLNTDMSDIAKSLSLKMNKSVPLNASSSIMVESSSKTLKKFMKKKNFKKGGDDRKKTSQRRCYECKEVGYYIADCPYKKNKDKEEKRYKEKRKDYKKKYQGQAHVGHEWDSSNENSNKECMATLAILKSPTPTKLFNNTSNNEDDTPFCLMERGTKKGYKEIKNLMEKLEKKKEFLDRQEDLFILEKERNLALEKALTEEKVKVEKLAIDLSLANDSNERMSKKHTLANESLTSLKATHSEFQESSSCLTTNLDSNVSTSEGCSTCYKIDVNACIADIAKLKESIQARDVQIKRLNMLVAQGYEGSVKPRPKIKYKAGRHPSHMDRLGHCKGSKVND</sequence>